<keyword evidence="9" id="KW-0915">Sodium</keyword>
<dbReference type="OrthoDB" id="5288732at2"/>
<keyword evidence="5" id="KW-1003">Cell membrane</keyword>
<sequence length="532" mass="58471">MVRTLTQGLVKNFMGHSPEWYKLTILGFLMLNPFLYAVLGHETGPYVVGWILVLEFIFTLAMALKCYPLLPGGLLALEALFMRLTTPGGVFYEVRHGLEVILLLVFMVAGIYFMQNLLLFTFTKILLKVRSKVTLSLLFSFVAAVLSAFLDALTVTAVVITVAVGFYAIFHKVASGKHFHHEHDHSSDESVEELHRSDLEQFRSFLRSLMMHAAVGTALGGVCTLVGEPQNLIIGGVAGWNFVEFAIRMAPVTMPVLVCGLMTCFLLEKTGMFGYGATLPEKVRHILQDYDAEQSAKRSNAEKAALIVQGIVALWLVIGLMFHLATVGLIGLSVIVLLTAFNGVTEEHQIGKAFEEGLPFTALLVVFFAIVSVINDQELFKPVIDYVLSLEGTHKIAGFYVANGVLSAISDNVFVATVYITEVRNALLHGLIERDVFDLMAVAINTGTNIPSVATPNGQAAFLFLLTSALAPLIRLSYVRMVIMALPYTIVMSIVGLMAVIYLLIPYTNHMYETGMITHHSKAELNVEGEHH</sequence>
<feature type="transmembrane region" description="Helical" evidence="13">
    <location>
        <begin position="20"/>
        <end position="39"/>
    </location>
</feature>
<evidence type="ECO:0000256" key="1">
    <source>
        <dbReference type="ARBA" id="ARBA00004651"/>
    </source>
</evidence>
<evidence type="ECO:0000256" key="10">
    <source>
        <dbReference type="ARBA" id="ARBA00023065"/>
    </source>
</evidence>
<accession>A0A501PRS2</accession>
<evidence type="ECO:0000256" key="5">
    <source>
        <dbReference type="ARBA" id="ARBA00022475"/>
    </source>
</evidence>
<gene>
    <name evidence="14" type="primary">nhaB</name>
    <name evidence="14" type="ORF">FIV46_00870</name>
</gene>
<evidence type="ECO:0000256" key="13">
    <source>
        <dbReference type="SAM" id="Phobius"/>
    </source>
</evidence>
<dbReference type="EMBL" id="VFIY01000004">
    <property type="protein sequence ID" value="TPD62664.1"/>
    <property type="molecule type" value="Genomic_DNA"/>
</dbReference>
<comment type="similarity">
    <text evidence="2">Belongs to the NhaB Na(+)/H(+) (TC 2.A.34) antiporter family.</text>
</comment>
<evidence type="ECO:0000256" key="12">
    <source>
        <dbReference type="ARBA" id="ARBA00023201"/>
    </source>
</evidence>
<keyword evidence="8 13" id="KW-1133">Transmembrane helix</keyword>
<evidence type="ECO:0000256" key="9">
    <source>
        <dbReference type="ARBA" id="ARBA00023053"/>
    </source>
</evidence>
<dbReference type="Pfam" id="PF06450">
    <property type="entry name" value="NhaB"/>
    <property type="match status" value="1"/>
</dbReference>
<feature type="transmembrane region" description="Helical" evidence="13">
    <location>
        <begin position="100"/>
        <end position="121"/>
    </location>
</feature>
<reference evidence="15" key="1">
    <citation type="submission" date="2019-06" db="EMBL/GenBank/DDBJ databases">
        <title>The complete genome of Emcibacter congregatus ZYLT.</title>
        <authorList>
            <person name="Zhao Z."/>
        </authorList>
    </citation>
    <scope>NUCLEOTIDE SEQUENCE [LARGE SCALE GENOMIC DNA]</scope>
    <source>
        <strain evidence="15">MCCC 1A06723</strain>
    </source>
</reference>
<evidence type="ECO:0000256" key="7">
    <source>
        <dbReference type="ARBA" id="ARBA00022692"/>
    </source>
</evidence>
<evidence type="ECO:0000313" key="15">
    <source>
        <dbReference type="Proteomes" id="UP000319148"/>
    </source>
</evidence>
<keyword evidence="10" id="KW-0406">Ion transport</keyword>
<keyword evidence="3" id="KW-0813">Transport</keyword>
<keyword evidence="11 13" id="KW-0472">Membrane</keyword>
<evidence type="ECO:0000256" key="11">
    <source>
        <dbReference type="ARBA" id="ARBA00023136"/>
    </source>
</evidence>
<keyword evidence="7 13" id="KW-0812">Transmembrane</keyword>
<protein>
    <submittedName>
        <fullName evidence="14">Sodium/proton antiporter NhaB</fullName>
    </submittedName>
</protein>
<feature type="transmembrane region" description="Helical" evidence="13">
    <location>
        <begin position="46"/>
        <end position="70"/>
    </location>
</feature>
<keyword evidence="4" id="KW-0050">Antiport</keyword>
<feature type="transmembrane region" description="Helical" evidence="13">
    <location>
        <begin position="133"/>
        <end position="150"/>
    </location>
</feature>
<evidence type="ECO:0000256" key="3">
    <source>
        <dbReference type="ARBA" id="ARBA00022448"/>
    </source>
</evidence>
<evidence type="ECO:0000256" key="6">
    <source>
        <dbReference type="ARBA" id="ARBA00022519"/>
    </source>
</evidence>
<dbReference type="GO" id="GO:0005886">
    <property type="term" value="C:plasma membrane"/>
    <property type="evidence" value="ECO:0007669"/>
    <property type="project" value="UniProtKB-SubCell"/>
</dbReference>
<dbReference type="PANTHER" id="PTHR43302">
    <property type="entry name" value="TRANSPORTER ARSB-RELATED"/>
    <property type="match status" value="1"/>
</dbReference>
<comment type="subcellular location">
    <subcellularLocation>
        <location evidence="1">Cell membrane</location>
        <topology evidence="1">Multi-pass membrane protein</topology>
    </subcellularLocation>
</comment>
<feature type="transmembrane region" description="Helical" evidence="13">
    <location>
        <begin position="485"/>
        <end position="505"/>
    </location>
</feature>
<comment type="caution">
    <text evidence="14">The sequence shown here is derived from an EMBL/GenBank/DDBJ whole genome shotgun (WGS) entry which is preliminary data.</text>
</comment>
<feature type="transmembrane region" description="Helical" evidence="13">
    <location>
        <begin position="460"/>
        <end position="478"/>
    </location>
</feature>
<dbReference type="HAMAP" id="MF_01599">
    <property type="entry name" value="NhaB"/>
    <property type="match status" value="1"/>
</dbReference>
<dbReference type="AlphaFoldDB" id="A0A501PRS2"/>
<proteinExistence type="inferred from homology"/>
<dbReference type="Proteomes" id="UP000319148">
    <property type="component" value="Unassembled WGS sequence"/>
</dbReference>
<dbReference type="RefSeq" id="WP_139937914.1">
    <property type="nucleotide sequence ID" value="NZ_JBHSYP010000022.1"/>
</dbReference>
<feature type="transmembrane region" description="Helical" evidence="13">
    <location>
        <begin position="304"/>
        <end position="322"/>
    </location>
</feature>
<evidence type="ECO:0000256" key="8">
    <source>
        <dbReference type="ARBA" id="ARBA00022989"/>
    </source>
</evidence>
<evidence type="ECO:0000313" key="14">
    <source>
        <dbReference type="EMBL" id="TPD62664.1"/>
    </source>
</evidence>
<name>A0A501PRS2_9PROT</name>
<feature type="transmembrane region" description="Helical" evidence="13">
    <location>
        <begin position="247"/>
        <end position="267"/>
    </location>
</feature>
<evidence type="ECO:0000256" key="4">
    <source>
        <dbReference type="ARBA" id="ARBA00022449"/>
    </source>
</evidence>
<keyword evidence="12" id="KW-0739">Sodium transport</keyword>
<dbReference type="NCBIfam" id="NF007093">
    <property type="entry name" value="PRK09547.1"/>
    <property type="match status" value="1"/>
</dbReference>
<dbReference type="GO" id="GO:0015385">
    <property type="term" value="F:sodium:proton antiporter activity"/>
    <property type="evidence" value="ECO:0007669"/>
    <property type="project" value="InterPro"/>
</dbReference>
<dbReference type="PANTHER" id="PTHR43302:SF1">
    <property type="entry name" value="NA(+)_H(+) ANTIPORTER NHAB"/>
    <property type="match status" value="1"/>
</dbReference>
<organism evidence="14 15">
    <name type="scientific">Emcibacter nanhaiensis</name>
    <dbReference type="NCBI Taxonomy" id="1505037"/>
    <lineage>
        <taxon>Bacteria</taxon>
        <taxon>Pseudomonadati</taxon>
        <taxon>Pseudomonadota</taxon>
        <taxon>Alphaproteobacteria</taxon>
        <taxon>Emcibacterales</taxon>
        <taxon>Emcibacteraceae</taxon>
        <taxon>Emcibacter</taxon>
    </lineage>
</organism>
<keyword evidence="15" id="KW-1185">Reference proteome</keyword>
<evidence type="ECO:0000256" key="2">
    <source>
        <dbReference type="ARBA" id="ARBA00006036"/>
    </source>
</evidence>
<dbReference type="InterPro" id="IPR004671">
    <property type="entry name" value="Na+/H+_antiporter_NhaB"/>
</dbReference>
<keyword evidence="6" id="KW-0997">Cell inner membrane</keyword>
<feature type="transmembrane region" description="Helical" evidence="13">
    <location>
        <begin position="357"/>
        <end position="374"/>
    </location>
</feature>